<name>A0A2S6IN18_9FLAO</name>
<comment type="caution">
    <text evidence="2">The sequence shown here is derived from an EMBL/GenBank/DDBJ whole genome shotgun (WGS) entry which is preliminary data.</text>
</comment>
<dbReference type="InterPro" id="IPR025636">
    <property type="entry name" value="DUF4294"/>
</dbReference>
<feature type="signal peptide" evidence="1">
    <location>
        <begin position="1"/>
        <end position="17"/>
    </location>
</feature>
<evidence type="ECO:0000256" key="1">
    <source>
        <dbReference type="SAM" id="SignalP"/>
    </source>
</evidence>
<keyword evidence="1" id="KW-0732">Signal</keyword>
<protein>
    <submittedName>
        <fullName evidence="2">Uncharacterized protein DUF4294</fullName>
    </submittedName>
</protein>
<keyword evidence="3" id="KW-1185">Reference proteome</keyword>
<feature type="chain" id="PRO_5015454078" evidence="1">
    <location>
        <begin position="18"/>
        <end position="264"/>
    </location>
</feature>
<accession>A0A2S6IN18</accession>
<gene>
    <name evidence="2" type="ORF">LY01_01172</name>
</gene>
<dbReference type="Pfam" id="PF14127">
    <property type="entry name" value="DUF4294"/>
    <property type="match status" value="1"/>
</dbReference>
<sequence length="264" mass="31049">MNKVIVLLMVFCGLAFAKAQQTPSPQPVSKDSIIKSPAEYFYVDGDSINAIELNSVLLLQDLKFESRYERIKYLILKRKVLKVWPYAKLAAERLTVLDQRLSSLRTKNQKKKYSKMVEKYIEEEFTAELKKLTKTEGQILIKLIHRQTGDTAYALLRRLRSGWSAFWFDKTASLFDISLKEEYSPEAVIEDFYIEDILLNSITDDKLEDQEAAIEFDYFKARKNWKEYENNLPESYDSIQLSARAQRIKEYREKKARKAKRNKK</sequence>
<dbReference type="Proteomes" id="UP000239002">
    <property type="component" value="Unassembled WGS sequence"/>
</dbReference>
<reference evidence="2 3" key="1">
    <citation type="submission" date="2018-02" db="EMBL/GenBank/DDBJ databases">
        <title>Genomic Encyclopedia of Archaeal and Bacterial Type Strains, Phase II (KMG-II): from individual species to whole genera.</title>
        <authorList>
            <person name="Goeker M."/>
        </authorList>
    </citation>
    <scope>NUCLEOTIDE SEQUENCE [LARGE SCALE GENOMIC DNA]</scope>
    <source>
        <strain evidence="2 3">DSM 16809</strain>
    </source>
</reference>
<dbReference type="EMBL" id="PTJE01000002">
    <property type="protein sequence ID" value="PPK95581.1"/>
    <property type="molecule type" value="Genomic_DNA"/>
</dbReference>
<evidence type="ECO:0000313" key="2">
    <source>
        <dbReference type="EMBL" id="PPK95581.1"/>
    </source>
</evidence>
<evidence type="ECO:0000313" key="3">
    <source>
        <dbReference type="Proteomes" id="UP000239002"/>
    </source>
</evidence>
<proteinExistence type="predicted"/>
<dbReference type="AlphaFoldDB" id="A0A2S6IN18"/>
<organism evidence="2 3">
    <name type="scientific">Nonlabens xylanidelens</name>
    <dbReference type="NCBI Taxonomy" id="191564"/>
    <lineage>
        <taxon>Bacteria</taxon>
        <taxon>Pseudomonadati</taxon>
        <taxon>Bacteroidota</taxon>
        <taxon>Flavobacteriia</taxon>
        <taxon>Flavobacteriales</taxon>
        <taxon>Flavobacteriaceae</taxon>
        <taxon>Nonlabens</taxon>
    </lineage>
</organism>
<dbReference type="RefSeq" id="WP_245890645.1">
    <property type="nucleotide sequence ID" value="NZ_MQVW01000002.1"/>
</dbReference>